<keyword evidence="5 6" id="KW-0539">Nucleus</keyword>
<comment type="subcellular location">
    <subcellularLocation>
        <location evidence="1 6">Nucleus</location>
    </subcellularLocation>
</comment>
<dbReference type="Gene3D" id="1.10.10.10">
    <property type="entry name" value="Winged helix-like DNA-binding domain superfamily/Winged helix DNA-binding domain"/>
    <property type="match status" value="1"/>
</dbReference>
<dbReference type="EMBL" id="NBAG03000207">
    <property type="protein sequence ID" value="PNI88250.1"/>
    <property type="molecule type" value="Genomic_DNA"/>
</dbReference>
<evidence type="ECO:0000256" key="4">
    <source>
        <dbReference type="ARBA" id="ARBA00023163"/>
    </source>
</evidence>
<dbReference type="CDD" id="cd20048">
    <property type="entry name" value="FH_FOXD4-like"/>
    <property type="match status" value="1"/>
</dbReference>
<dbReference type="Pfam" id="PF00250">
    <property type="entry name" value="Forkhead"/>
    <property type="match status" value="1"/>
</dbReference>
<gene>
    <name evidence="9" type="ORF">CK820_G0056173</name>
</gene>
<evidence type="ECO:0000256" key="7">
    <source>
        <dbReference type="SAM" id="MobiDB-lite"/>
    </source>
</evidence>
<keyword evidence="2" id="KW-0805">Transcription regulation</keyword>
<evidence type="ECO:0000256" key="5">
    <source>
        <dbReference type="ARBA" id="ARBA00023242"/>
    </source>
</evidence>
<proteinExistence type="predicted"/>
<dbReference type="AlphaFoldDB" id="A0A2J8PW52"/>
<accession>A0A2J8PW52</accession>
<protein>
    <submittedName>
        <fullName evidence="9">FOXD4L3 isoform 1</fullName>
    </submittedName>
</protein>
<feature type="compositionally biased region" description="Pro residues" evidence="7">
    <location>
        <begin position="204"/>
        <end position="217"/>
    </location>
</feature>
<dbReference type="GO" id="GO:0043565">
    <property type="term" value="F:sequence-specific DNA binding"/>
    <property type="evidence" value="ECO:0007669"/>
    <property type="project" value="InterPro"/>
</dbReference>
<evidence type="ECO:0000256" key="2">
    <source>
        <dbReference type="ARBA" id="ARBA00023015"/>
    </source>
</evidence>
<dbReference type="InterPro" id="IPR036388">
    <property type="entry name" value="WH-like_DNA-bd_sf"/>
</dbReference>
<dbReference type="InterPro" id="IPR001766">
    <property type="entry name" value="Fork_head_dom"/>
</dbReference>
<evidence type="ECO:0000259" key="8">
    <source>
        <dbReference type="PROSITE" id="PS50039"/>
    </source>
</evidence>
<feature type="compositionally biased region" description="Basic and acidic residues" evidence="7">
    <location>
        <begin position="1"/>
        <end position="21"/>
    </location>
</feature>
<dbReference type="PROSITE" id="PS50039">
    <property type="entry name" value="FORK_HEAD_3"/>
    <property type="match status" value="1"/>
</dbReference>
<dbReference type="GO" id="GO:0005634">
    <property type="term" value="C:nucleus"/>
    <property type="evidence" value="ECO:0007669"/>
    <property type="project" value="UniProtKB-SubCell"/>
</dbReference>
<dbReference type="PANTHER" id="PTHR11829">
    <property type="entry name" value="FORKHEAD BOX PROTEIN"/>
    <property type="match status" value="1"/>
</dbReference>
<comment type="caution">
    <text evidence="9">The sequence shown here is derived from an EMBL/GenBank/DDBJ whole genome shotgun (WGS) entry which is preliminary data.</text>
</comment>
<dbReference type="SMART" id="SM00339">
    <property type="entry name" value="FH"/>
    <property type="match status" value="1"/>
</dbReference>
<dbReference type="InterPro" id="IPR036390">
    <property type="entry name" value="WH_DNA-bd_sf"/>
</dbReference>
<dbReference type="InterPro" id="IPR050211">
    <property type="entry name" value="FOX_domain-containing"/>
</dbReference>
<reference evidence="9 10" key="1">
    <citation type="submission" date="2017-12" db="EMBL/GenBank/DDBJ databases">
        <title>High-resolution comparative analysis of great ape genomes.</title>
        <authorList>
            <person name="Pollen A."/>
            <person name="Hastie A."/>
            <person name="Hormozdiari F."/>
            <person name="Dougherty M."/>
            <person name="Liu R."/>
            <person name="Chaisson M."/>
            <person name="Hoppe E."/>
            <person name="Hill C."/>
            <person name="Pang A."/>
            <person name="Hillier L."/>
            <person name="Baker C."/>
            <person name="Armstrong J."/>
            <person name="Shendure J."/>
            <person name="Paten B."/>
            <person name="Wilson R."/>
            <person name="Chao H."/>
            <person name="Schneider V."/>
            <person name="Ventura M."/>
            <person name="Kronenberg Z."/>
            <person name="Murali S."/>
            <person name="Gordon D."/>
            <person name="Cantsilieris S."/>
            <person name="Munson K."/>
            <person name="Nelson B."/>
            <person name="Raja A."/>
            <person name="Underwood J."/>
            <person name="Diekhans M."/>
            <person name="Fiddes I."/>
            <person name="Haussler D."/>
            <person name="Eichler E."/>
        </authorList>
    </citation>
    <scope>NUCLEOTIDE SEQUENCE [LARGE SCALE GENOMIC DNA]</scope>
    <source>
        <strain evidence="9">Yerkes chimp pedigree #C0471</strain>
    </source>
</reference>
<feature type="domain" description="Fork-head" evidence="8">
    <location>
        <begin position="72"/>
        <end position="166"/>
    </location>
</feature>
<dbReference type="Proteomes" id="UP000236370">
    <property type="component" value="Unassembled WGS sequence"/>
</dbReference>
<dbReference type="InterPro" id="IPR030456">
    <property type="entry name" value="TF_fork_head_CS_2"/>
</dbReference>
<dbReference type="SUPFAM" id="SSF46785">
    <property type="entry name" value="Winged helix' DNA-binding domain"/>
    <property type="match status" value="1"/>
</dbReference>
<feature type="region of interest" description="Disordered" evidence="7">
    <location>
        <begin position="1"/>
        <end position="70"/>
    </location>
</feature>
<dbReference type="FunFam" id="1.10.10.10:FF:000071">
    <property type="entry name" value="Forkhead box F1"/>
    <property type="match status" value="1"/>
</dbReference>
<evidence type="ECO:0000256" key="3">
    <source>
        <dbReference type="ARBA" id="ARBA00023125"/>
    </source>
</evidence>
<evidence type="ECO:0000313" key="9">
    <source>
        <dbReference type="EMBL" id="PNI88250.1"/>
    </source>
</evidence>
<keyword evidence="3 6" id="KW-0238">DNA-binding</keyword>
<dbReference type="PROSITE" id="PS00658">
    <property type="entry name" value="FORK_HEAD_2"/>
    <property type="match status" value="1"/>
</dbReference>
<organism evidence="9 10">
    <name type="scientific">Pan troglodytes</name>
    <name type="common">Chimpanzee</name>
    <dbReference type="NCBI Taxonomy" id="9598"/>
    <lineage>
        <taxon>Eukaryota</taxon>
        <taxon>Metazoa</taxon>
        <taxon>Chordata</taxon>
        <taxon>Craniata</taxon>
        <taxon>Vertebrata</taxon>
        <taxon>Euteleostomi</taxon>
        <taxon>Mammalia</taxon>
        <taxon>Eutheria</taxon>
        <taxon>Euarchontoglires</taxon>
        <taxon>Primates</taxon>
        <taxon>Haplorrhini</taxon>
        <taxon>Catarrhini</taxon>
        <taxon>Hominidae</taxon>
        <taxon>Pan</taxon>
    </lineage>
</organism>
<sequence length="380" mass="41599">MNLPRAERLRSTPQRSLRDSDGGDGGPVGRVALPREHIEGGGGPSDPSEFSTKFRAPPRSAAASEDARQPANPPYSYIALITMAILQNPHKRLTLSGICAFISGRFPYYRRKFPAWQNSIRHNLSLNDCFVKIPREPGHPGKGNYWSLDPASQDMFDNGSFLRRRKRFRRHQLTPGAHLPHPFPLSAAHAALHNPRPGPLLGAPAPPQPVPGPTPTPPPGDALKLCCTRILFATYCSRPRLCRAPKKAEGADLATPAPFPCCSPHLVLSLGRRARIWRRHREADASLSALRVLCKGSGERVQGLSRVCPRPRGATATCSSDHQACCIPRPLPLCCKCPPPPLLGQFCSNSSSIRRRTAPTAALPPRARCWAGTCRPRRRC</sequence>
<name>A0A2J8PW52_PANTR</name>
<evidence type="ECO:0000256" key="1">
    <source>
        <dbReference type="ARBA" id="ARBA00004123"/>
    </source>
</evidence>
<evidence type="ECO:0000256" key="6">
    <source>
        <dbReference type="PROSITE-ProRule" id="PRU00089"/>
    </source>
</evidence>
<feature type="DNA-binding region" description="Fork-head" evidence="6">
    <location>
        <begin position="72"/>
        <end position="166"/>
    </location>
</feature>
<keyword evidence="4" id="KW-0804">Transcription</keyword>
<evidence type="ECO:0000313" key="10">
    <source>
        <dbReference type="Proteomes" id="UP000236370"/>
    </source>
</evidence>
<dbReference type="GO" id="GO:0003700">
    <property type="term" value="F:DNA-binding transcription factor activity"/>
    <property type="evidence" value="ECO:0007669"/>
    <property type="project" value="InterPro"/>
</dbReference>
<dbReference type="PRINTS" id="PR00053">
    <property type="entry name" value="FORKHEAD"/>
</dbReference>
<dbReference type="PANTHER" id="PTHR11829:SF361">
    <property type="entry name" value="FORKHEAD BOX PROTEIN D4-LIKE 1"/>
    <property type="match status" value="1"/>
</dbReference>
<feature type="region of interest" description="Disordered" evidence="7">
    <location>
        <begin position="194"/>
        <end position="217"/>
    </location>
</feature>